<sequence>MLTLYRVTPHSVTGKMPLELFTGRKPSTGLVPWWLMEKNQVKFGVECDEGVRDLVQTYQLRTKLYHDVKSSSCELSVGQSVRVKLPGNVDKGSPRWSEPRKIIKVLRNAVKLDNGGI</sequence>
<dbReference type="EMBL" id="JANPWB010000011">
    <property type="protein sequence ID" value="KAJ1123973.1"/>
    <property type="molecule type" value="Genomic_DNA"/>
</dbReference>
<dbReference type="Proteomes" id="UP001066276">
    <property type="component" value="Chromosome 7"/>
</dbReference>
<organism evidence="1 2">
    <name type="scientific">Pleurodeles waltl</name>
    <name type="common">Iberian ribbed newt</name>
    <dbReference type="NCBI Taxonomy" id="8319"/>
    <lineage>
        <taxon>Eukaryota</taxon>
        <taxon>Metazoa</taxon>
        <taxon>Chordata</taxon>
        <taxon>Craniata</taxon>
        <taxon>Vertebrata</taxon>
        <taxon>Euteleostomi</taxon>
        <taxon>Amphibia</taxon>
        <taxon>Batrachia</taxon>
        <taxon>Caudata</taxon>
        <taxon>Salamandroidea</taxon>
        <taxon>Salamandridae</taxon>
        <taxon>Pleurodelinae</taxon>
        <taxon>Pleurodeles</taxon>
    </lineage>
</organism>
<evidence type="ECO:0000313" key="1">
    <source>
        <dbReference type="EMBL" id="KAJ1123973.1"/>
    </source>
</evidence>
<gene>
    <name evidence="1" type="ORF">NDU88_002437</name>
</gene>
<protein>
    <submittedName>
        <fullName evidence="1">Uncharacterized protein</fullName>
    </submittedName>
</protein>
<dbReference type="AlphaFoldDB" id="A0AAV7PE09"/>
<evidence type="ECO:0000313" key="2">
    <source>
        <dbReference type="Proteomes" id="UP001066276"/>
    </source>
</evidence>
<keyword evidence="2" id="KW-1185">Reference proteome</keyword>
<proteinExistence type="predicted"/>
<name>A0AAV7PE09_PLEWA</name>
<reference evidence="1" key="1">
    <citation type="journal article" date="2022" name="bioRxiv">
        <title>Sequencing and chromosome-scale assembly of the giantPleurodeles waltlgenome.</title>
        <authorList>
            <person name="Brown T."/>
            <person name="Elewa A."/>
            <person name="Iarovenko S."/>
            <person name="Subramanian E."/>
            <person name="Araus A.J."/>
            <person name="Petzold A."/>
            <person name="Susuki M."/>
            <person name="Suzuki K.-i.T."/>
            <person name="Hayashi T."/>
            <person name="Toyoda A."/>
            <person name="Oliveira C."/>
            <person name="Osipova E."/>
            <person name="Leigh N.D."/>
            <person name="Simon A."/>
            <person name="Yun M.H."/>
        </authorList>
    </citation>
    <scope>NUCLEOTIDE SEQUENCE</scope>
    <source>
        <strain evidence="1">20211129_DDA</strain>
        <tissue evidence="1">Liver</tissue>
    </source>
</reference>
<accession>A0AAV7PE09</accession>
<comment type="caution">
    <text evidence="1">The sequence shown here is derived from an EMBL/GenBank/DDBJ whole genome shotgun (WGS) entry which is preliminary data.</text>
</comment>